<dbReference type="GO" id="GO:0005829">
    <property type="term" value="C:cytosol"/>
    <property type="evidence" value="ECO:0007669"/>
    <property type="project" value="TreeGrafter"/>
</dbReference>
<feature type="active site" description="Proton acceptor" evidence="8">
    <location>
        <position position="226"/>
    </location>
</feature>
<feature type="active site" evidence="9">
    <location>
        <position position="76"/>
    </location>
</feature>
<dbReference type="AlphaFoldDB" id="A0A9D2S3Y2"/>
<reference evidence="10" key="2">
    <citation type="submission" date="2021-04" db="EMBL/GenBank/DDBJ databases">
        <authorList>
            <person name="Gilroy R."/>
        </authorList>
    </citation>
    <scope>NUCLEOTIDE SEQUENCE</scope>
    <source>
        <strain evidence="10">ChiBcec8-13705</strain>
    </source>
</reference>
<dbReference type="EC" id="5.1.1.7" evidence="3 8"/>
<organism evidence="10 11">
    <name type="scientific">Candidatus Gemmiger avicola</name>
    <dbReference type="NCBI Taxonomy" id="2838605"/>
    <lineage>
        <taxon>Bacteria</taxon>
        <taxon>Bacillati</taxon>
        <taxon>Bacillota</taxon>
        <taxon>Clostridia</taxon>
        <taxon>Eubacteriales</taxon>
        <taxon>Gemmiger</taxon>
    </lineage>
</organism>
<evidence type="ECO:0000256" key="5">
    <source>
        <dbReference type="ARBA" id="ARBA00023154"/>
    </source>
</evidence>
<feature type="binding site" evidence="8">
    <location>
        <position position="199"/>
    </location>
    <ligand>
        <name>substrate</name>
    </ligand>
</feature>
<name>A0A9D2S3Y2_9FIRM</name>
<comment type="function">
    <text evidence="8">Catalyzes the stereoinversion of LL-2,6-diaminopimelate (L,L-DAP) to meso-diaminopimelate (meso-DAP), a precursor of L-lysine and an essential component of the bacterial peptidoglycan.</text>
</comment>
<dbReference type="Pfam" id="PF01678">
    <property type="entry name" value="DAP_epimerase"/>
    <property type="match status" value="2"/>
</dbReference>
<feature type="binding site" evidence="8">
    <location>
        <begin position="77"/>
        <end position="78"/>
    </location>
    <ligand>
        <name>substrate</name>
    </ligand>
</feature>
<evidence type="ECO:0000256" key="6">
    <source>
        <dbReference type="ARBA" id="ARBA00023235"/>
    </source>
</evidence>
<comment type="caution">
    <text evidence="8">Lacks conserved residue(s) required for the propagation of feature annotation.</text>
</comment>
<comment type="caution">
    <text evidence="10">The sequence shown here is derived from an EMBL/GenBank/DDBJ whole genome shotgun (WGS) entry which is preliminary data.</text>
</comment>
<feature type="binding site" evidence="8">
    <location>
        <position position="162"/>
    </location>
    <ligand>
        <name>substrate</name>
    </ligand>
</feature>
<dbReference type="NCBIfam" id="TIGR00652">
    <property type="entry name" value="DapF"/>
    <property type="match status" value="1"/>
</dbReference>
<feature type="binding site" evidence="8">
    <location>
        <begin position="217"/>
        <end position="218"/>
    </location>
    <ligand>
        <name>substrate</name>
    </ligand>
</feature>
<evidence type="ECO:0000256" key="4">
    <source>
        <dbReference type="ARBA" id="ARBA00022605"/>
    </source>
</evidence>
<keyword evidence="8" id="KW-0963">Cytoplasm</keyword>
<gene>
    <name evidence="8 10" type="primary">dapF</name>
    <name evidence="10" type="ORF">H9945_07845</name>
</gene>
<dbReference type="InterPro" id="IPR018510">
    <property type="entry name" value="DAP_epimerase_AS"/>
</dbReference>
<comment type="subunit">
    <text evidence="8">Homodimer.</text>
</comment>
<protein>
    <recommendedName>
        <fullName evidence="3 8">Diaminopimelate epimerase</fullName>
        <shortName evidence="8">DAP epimerase</shortName>
        <ecNumber evidence="3 8">5.1.1.7</ecNumber>
    </recommendedName>
    <alternativeName>
        <fullName evidence="8">PLP-independent amino acid racemase</fullName>
    </alternativeName>
</protein>
<keyword evidence="4 8" id="KW-0028">Amino-acid biosynthesis</keyword>
<evidence type="ECO:0000256" key="3">
    <source>
        <dbReference type="ARBA" id="ARBA00013080"/>
    </source>
</evidence>
<feature type="active site" description="Proton donor" evidence="8">
    <location>
        <position position="76"/>
    </location>
</feature>
<evidence type="ECO:0000256" key="7">
    <source>
        <dbReference type="ARBA" id="ARBA00051712"/>
    </source>
</evidence>
<reference evidence="10" key="1">
    <citation type="journal article" date="2021" name="PeerJ">
        <title>Extensive microbial diversity within the chicken gut microbiome revealed by metagenomics and culture.</title>
        <authorList>
            <person name="Gilroy R."/>
            <person name="Ravi A."/>
            <person name="Getino M."/>
            <person name="Pursley I."/>
            <person name="Horton D.L."/>
            <person name="Alikhan N.F."/>
            <person name="Baker D."/>
            <person name="Gharbi K."/>
            <person name="Hall N."/>
            <person name="Watson M."/>
            <person name="Adriaenssens E.M."/>
            <person name="Foster-Nyarko E."/>
            <person name="Jarju S."/>
            <person name="Secka A."/>
            <person name="Antonio M."/>
            <person name="Oren A."/>
            <person name="Chaudhuri R.R."/>
            <person name="La Ragione R."/>
            <person name="Hildebrand F."/>
            <person name="Pallen M.J."/>
        </authorList>
    </citation>
    <scope>NUCLEOTIDE SEQUENCE</scope>
    <source>
        <strain evidence="10">ChiBcec8-13705</strain>
    </source>
</reference>
<proteinExistence type="inferred from homology"/>
<evidence type="ECO:0000256" key="8">
    <source>
        <dbReference type="HAMAP-Rule" id="MF_00197"/>
    </source>
</evidence>
<dbReference type="PROSITE" id="PS01326">
    <property type="entry name" value="DAP_EPIMERASE"/>
    <property type="match status" value="1"/>
</dbReference>
<dbReference type="SUPFAM" id="SSF54506">
    <property type="entry name" value="Diaminopimelate epimerase-like"/>
    <property type="match status" value="2"/>
</dbReference>
<evidence type="ECO:0000313" key="10">
    <source>
        <dbReference type="EMBL" id="HJB42396.1"/>
    </source>
</evidence>
<evidence type="ECO:0000256" key="2">
    <source>
        <dbReference type="ARBA" id="ARBA00010219"/>
    </source>
</evidence>
<sequence length="284" mass="30069">MQLSFTKMHGCGNDYIYLDCRETGLPAGIAALARKLSRRHFSIGADGVICICPPSVPGGDATMRMFNADGSEGRMCGNGVRCVAQYLYEHGLPRDVLEIDTRMAGRKTLRRLGEGMWQADMGRFDASADALPAVGLGPGPLVHAELIAAGRAWDVACVSMGNPHCVIVWDSPDPLPEGPALAALGPAFEHHPAFPEGVNTEFILRRDPRRLVMRVWERGSGETLACGTGACAAVAAMVLRGDCPRGEPVEVELAGGTLRITVGEDDGVLMAGPAETAFTGVVEV</sequence>
<comment type="similarity">
    <text evidence="2 8">Belongs to the diaminopimelate epimerase family.</text>
</comment>
<evidence type="ECO:0000256" key="9">
    <source>
        <dbReference type="PROSITE-ProRule" id="PRU10125"/>
    </source>
</evidence>
<accession>A0A9D2S3Y2</accession>
<dbReference type="GO" id="GO:0008837">
    <property type="term" value="F:diaminopimelate epimerase activity"/>
    <property type="evidence" value="ECO:0007669"/>
    <property type="project" value="UniProtKB-UniRule"/>
</dbReference>
<dbReference type="Proteomes" id="UP000886803">
    <property type="component" value="Unassembled WGS sequence"/>
</dbReference>
<evidence type="ECO:0000313" key="11">
    <source>
        <dbReference type="Proteomes" id="UP000886803"/>
    </source>
</evidence>
<feature type="site" description="Could be important to modulate the pK values of the two catalytic cysteine residues" evidence="8">
    <location>
        <position position="164"/>
    </location>
</feature>
<evidence type="ECO:0000256" key="1">
    <source>
        <dbReference type="ARBA" id="ARBA00005196"/>
    </source>
</evidence>
<keyword evidence="5 8" id="KW-0457">Lysine biosynthesis</keyword>
<comment type="catalytic activity">
    <reaction evidence="7 8">
        <text>(2S,6S)-2,6-diaminopimelate = meso-2,6-diaminopimelate</text>
        <dbReference type="Rhea" id="RHEA:15393"/>
        <dbReference type="ChEBI" id="CHEBI:57609"/>
        <dbReference type="ChEBI" id="CHEBI:57791"/>
        <dbReference type="EC" id="5.1.1.7"/>
    </reaction>
</comment>
<dbReference type="PANTHER" id="PTHR31689:SF0">
    <property type="entry name" value="DIAMINOPIMELATE EPIMERASE"/>
    <property type="match status" value="1"/>
</dbReference>
<dbReference type="InterPro" id="IPR001653">
    <property type="entry name" value="DAP_epimerase_DapF"/>
</dbReference>
<dbReference type="Gene3D" id="3.10.310.10">
    <property type="entry name" value="Diaminopimelate Epimerase, Chain A, domain 1"/>
    <property type="match status" value="2"/>
</dbReference>
<dbReference type="GO" id="GO:0009089">
    <property type="term" value="P:lysine biosynthetic process via diaminopimelate"/>
    <property type="evidence" value="ECO:0007669"/>
    <property type="project" value="UniProtKB-UniRule"/>
</dbReference>
<keyword evidence="6 8" id="KW-0413">Isomerase</keyword>
<dbReference type="EMBL" id="DWYG01000133">
    <property type="protein sequence ID" value="HJB42396.1"/>
    <property type="molecule type" value="Genomic_DNA"/>
</dbReference>
<dbReference type="HAMAP" id="MF_00197">
    <property type="entry name" value="DAP_epimerase"/>
    <property type="match status" value="1"/>
</dbReference>
<feature type="site" description="Could be important to modulate the pK values of the two catalytic cysteine residues" evidence="8">
    <location>
        <position position="217"/>
    </location>
</feature>
<comment type="subcellular location">
    <subcellularLocation>
        <location evidence="8">Cytoplasm</location>
    </subcellularLocation>
</comment>
<feature type="binding site" evidence="8">
    <location>
        <position position="67"/>
    </location>
    <ligand>
        <name>substrate</name>
    </ligand>
</feature>
<dbReference type="PANTHER" id="PTHR31689">
    <property type="entry name" value="DIAMINOPIMELATE EPIMERASE, CHLOROPLASTIC"/>
    <property type="match status" value="1"/>
</dbReference>
<feature type="binding site" evidence="8">
    <location>
        <position position="13"/>
    </location>
    <ligand>
        <name>substrate</name>
    </ligand>
</feature>
<feature type="binding site" evidence="8">
    <location>
        <begin position="227"/>
        <end position="228"/>
    </location>
    <ligand>
        <name>substrate</name>
    </ligand>
</feature>
<comment type="pathway">
    <text evidence="1 8">Amino-acid biosynthesis; L-lysine biosynthesis via DAP pathway; DL-2,6-diaminopimelate from LL-2,6-diaminopimelate: step 1/1.</text>
</comment>